<dbReference type="PANTHER" id="PTHR39673:SF5">
    <property type="entry name" value="TUNGSTEN-CONTAINING FORMYLMETHANOFURAN DEHYDROGENASE 2 SUBUNIT C"/>
    <property type="match status" value="1"/>
</dbReference>
<keyword evidence="3" id="KW-1185">Reference proteome</keyword>
<accession>A0AAX4KZ00</accession>
<dbReference type="Pfam" id="PF00310">
    <property type="entry name" value="GATase_2"/>
    <property type="match status" value="1"/>
</dbReference>
<evidence type="ECO:0000313" key="2">
    <source>
        <dbReference type="EMBL" id="WWQ60113.1"/>
    </source>
</evidence>
<organism evidence="2 3">
    <name type="scientific">Sulfolobus tengchongensis</name>
    <dbReference type="NCBI Taxonomy" id="207809"/>
    <lineage>
        <taxon>Archaea</taxon>
        <taxon>Thermoproteota</taxon>
        <taxon>Thermoprotei</taxon>
        <taxon>Sulfolobales</taxon>
        <taxon>Sulfolobaceae</taxon>
        <taxon>Sulfolobus</taxon>
    </lineage>
</organism>
<dbReference type="EMBL" id="CP146016">
    <property type="protein sequence ID" value="WWQ60113.1"/>
    <property type="molecule type" value="Genomic_DNA"/>
</dbReference>
<dbReference type="PROSITE" id="PS51278">
    <property type="entry name" value="GATASE_TYPE_2"/>
    <property type="match status" value="1"/>
</dbReference>
<gene>
    <name evidence="2" type="ORF">V6M85_11775</name>
</gene>
<dbReference type="RefSeq" id="WP_338600324.1">
    <property type="nucleotide sequence ID" value="NZ_CP146016.1"/>
</dbReference>
<dbReference type="GO" id="GO:0016491">
    <property type="term" value="F:oxidoreductase activity"/>
    <property type="evidence" value="ECO:0007669"/>
    <property type="project" value="InterPro"/>
</dbReference>
<dbReference type="SUPFAM" id="SSF69336">
    <property type="entry name" value="Alpha subunit of glutamate synthase, C-terminal domain"/>
    <property type="match status" value="1"/>
</dbReference>
<dbReference type="Gene3D" id="3.60.20.10">
    <property type="entry name" value="Glutamine Phosphoribosylpyrophosphate, subunit 1, domain 1"/>
    <property type="match status" value="1"/>
</dbReference>
<protein>
    <submittedName>
        <fullName evidence="2">Glutamate synthase</fullName>
    </submittedName>
</protein>
<dbReference type="InterPro" id="IPR035710">
    <property type="entry name" value="Archaeal_gltB"/>
</dbReference>
<dbReference type="Pfam" id="PF01493">
    <property type="entry name" value="GXGXG"/>
    <property type="match status" value="1"/>
</dbReference>
<proteinExistence type="predicted"/>
<feature type="domain" description="Glutamine amidotransferase type-2" evidence="1">
    <location>
        <begin position="9"/>
        <end position="336"/>
    </location>
</feature>
<dbReference type="InterPro" id="IPR002489">
    <property type="entry name" value="Glu_synth_asu_C"/>
</dbReference>
<dbReference type="InterPro" id="IPR036485">
    <property type="entry name" value="Glu_synth_asu_C_sf"/>
</dbReference>
<dbReference type="InterPro" id="IPR029055">
    <property type="entry name" value="Ntn_hydrolases_N"/>
</dbReference>
<dbReference type="CDD" id="cd01907">
    <property type="entry name" value="GlxB"/>
    <property type="match status" value="1"/>
</dbReference>
<dbReference type="SUPFAM" id="SSF56235">
    <property type="entry name" value="N-terminal nucleophile aminohydrolases (Ntn hydrolases)"/>
    <property type="match status" value="1"/>
</dbReference>
<name>A0AAX4KZ00_9CREN</name>
<dbReference type="CDD" id="cd00981">
    <property type="entry name" value="arch_gltB"/>
    <property type="match status" value="1"/>
</dbReference>
<dbReference type="Proteomes" id="UP001432202">
    <property type="component" value="Chromosome"/>
</dbReference>
<evidence type="ECO:0000313" key="3">
    <source>
        <dbReference type="Proteomes" id="UP001432202"/>
    </source>
</evidence>
<dbReference type="PANTHER" id="PTHR39673">
    <property type="entry name" value="TUNGSTEN FORMYLMETHANOFURAN DEHYDROGENASE, SUBUNIT C (FWDC)"/>
    <property type="match status" value="1"/>
</dbReference>
<evidence type="ECO:0000259" key="1">
    <source>
        <dbReference type="PROSITE" id="PS51278"/>
    </source>
</evidence>
<dbReference type="GeneID" id="89337458"/>
<dbReference type="InterPro" id="IPR012075">
    <property type="entry name" value="Glu_synth_lsu_1/3"/>
</dbReference>
<dbReference type="Gene3D" id="2.160.20.60">
    <property type="entry name" value="Glutamate synthase, alpha subunit, C-terminal domain"/>
    <property type="match status" value="1"/>
</dbReference>
<dbReference type="PIRSF" id="PIRSF036632">
    <property type="entry name" value="GOGAT_lg_1_3"/>
    <property type="match status" value="1"/>
</dbReference>
<dbReference type="InterPro" id="IPR017932">
    <property type="entry name" value="GATase_2_dom"/>
</dbReference>
<dbReference type="AlphaFoldDB" id="A0AAX4KZ00"/>
<sequence length="659" mass="74511">MVEYYPSGCGVLGILRKKNAPKVKGNLVVRAIDRVRYRGSDKGAGFAVFNLERRNYYVVKAFYDGDPEELKEIFLRHGVRIENVELIAKHSDLCDCNLIALGDLNQIKKAIRDINETIWNSEGRKGRVYSVGSSLHVYKGVGYPRDVASKYNVEELEGDLWLAHTRQPTNSPGYYPFWSHPFSSFNVAIVHNGDVSSFGANVEYLTSRGLSSFVGTDSEVLAFLFEELIEEGLSIEEAIKILINPSRRFNALSRDVDYLYRNARLDGPFTAVIGYDAGDDLYLIAIADRAKFRPAIIGEDEFYYYVASEENEIREISPKARVWTLKPGSYFIASLNKGVISYGRSKEELMTFSPPPIMFPERYDINAYNIGYKELNYEILKLAKEGKREITVANVLGHRYIGINLPAMGINNLRINLYGVVGNAMANLNEGNEFYVYGNVADDCCDTMHGGKVVIYGDARDVLAQTFQNGRIFVKGNAGNRVGIQMREYKDKRPYLIIGGIVDDYLGEYMAGGVIVIFGKGFNGEPVGNFVGTGMVGGRIYIRGRISTSKLGLQPPKYEVIRLLRALYIDGLISSEEYESLKDSEYIEIMDKLKGEAKEYAKKLFEEKIGVPKYEYRELTEDEFKELLPVIEEYSRDMNDNSYVELLKEKFTIVSARRL</sequence>
<reference evidence="2 3" key="1">
    <citation type="submission" date="2024-02" db="EMBL/GenBank/DDBJ databases">
        <title>STSV induces naive adaptation in Sulfolobus.</title>
        <authorList>
            <person name="Xiang X."/>
            <person name="Song M."/>
        </authorList>
    </citation>
    <scope>NUCLEOTIDE SEQUENCE [LARGE SCALE GENOMIC DNA]</scope>
    <source>
        <strain evidence="2 3">RT2</strain>
    </source>
</reference>